<dbReference type="EMBL" id="JAVIZX010000001">
    <property type="protein sequence ID" value="MDR6214497.1"/>
    <property type="molecule type" value="Genomic_DNA"/>
</dbReference>
<evidence type="ECO:0000256" key="1">
    <source>
        <dbReference type="SAM" id="Phobius"/>
    </source>
</evidence>
<protein>
    <recommendedName>
        <fullName evidence="2">DUF1468 domain-containing protein</fullName>
    </recommendedName>
</protein>
<keyword evidence="1" id="KW-1133">Transmembrane helix</keyword>
<accession>A0ABU1IBF1</accession>
<keyword evidence="1" id="KW-0472">Membrane</keyword>
<feature type="transmembrane region" description="Helical" evidence="1">
    <location>
        <begin position="41"/>
        <end position="64"/>
    </location>
</feature>
<dbReference type="Proteomes" id="UP001267710">
    <property type="component" value="Unassembled WGS sequence"/>
</dbReference>
<feature type="transmembrane region" description="Helical" evidence="1">
    <location>
        <begin position="76"/>
        <end position="95"/>
    </location>
</feature>
<keyword evidence="4" id="KW-1185">Reference proteome</keyword>
<dbReference type="RefSeq" id="WP_309828690.1">
    <property type="nucleotide sequence ID" value="NZ_JAVIZX010000001.1"/>
</dbReference>
<evidence type="ECO:0000313" key="4">
    <source>
        <dbReference type="Proteomes" id="UP001267710"/>
    </source>
</evidence>
<feature type="transmembrane region" description="Helical" evidence="1">
    <location>
        <begin position="9"/>
        <end position="29"/>
    </location>
</feature>
<organism evidence="3 4">
    <name type="scientific">Paracidovorax wautersii</name>
    <dbReference type="NCBI Taxonomy" id="1177982"/>
    <lineage>
        <taxon>Bacteria</taxon>
        <taxon>Pseudomonadati</taxon>
        <taxon>Pseudomonadota</taxon>
        <taxon>Betaproteobacteria</taxon>
        <taxon>Burkholderiales</taxon>
        <taxon>Comamonadaceae</taxon>
        <taxon>Paracidovorax</taxon>
    </lineage>
</organism>
<feature type="transmembrane region" description="Helical" evidence="1">
    <location>
        <begin position="132"/>
        <end position="150"/>
    </location>
</feature>
<feature type="transmembrane region" description="Helical" evidence="1">
    <location>
        <begin position="101"/>
        <end position="120"/>
    </location>
</feature>
<feature type="domain" description="DUF1468" evidence="2">
    <location>
        <begin position="10"/>
        <end position="155"/>
    </location>
</feature>
<gene>
    <name evidence="3" type="ORF">QE399_002186</name>
</gene>
<reference evidence="3 4" key="1">
    <citation type="submission" date="2023-08" db="EMBL/GenBank/DDBJ databases">
        <title>Functional and genomic diversity of the sorghum phyllosphere microbiome.</title>
        <authorList>
            <person name="Shade A."/>
        </authorList>
    </citation>
    <scope>NUCLEOTIDE SEQUENCE [LARGE SCALE GENOMIC DNA]</scope>
    <source>
        <strain evidence="3 4">SORGH_AS_0335</strain>
    </source>
</reference>
<evidence type="ECO:0000259" key="2">
    <source>
        <dbReference type="Pfam" id="PF07331"/>
    </source>
</evidence>
<dbReference type="InterPro" id="IPR009936">
    <property type="entry name" value="DUF1468"/>
</dbReference>
<sequence length="163" mass="17293">MKIKSQKDFFSGLMFMGVGLAFAIGAGNYNIGSGARMGPGYFPLILGILLAILGAAVTFYATVVESGNDGDKIGKWAWKQIFFILASNFAFGVLLAGLPSFGVPAMGLIVAIYGLVFIAAQAGEKVNYKETFVLATILAVGSYVAFVWALKLQFPVWPSFISG</sequence>
<dbReference type="Pfam" id="PF07331">
    <property type="entry name" value="TctB"/>
    <property type="match status" value="1"/>
</dbReference>
<name>A0ABU1IBF1_9BURK</name>
<comment type="caution">
    <text evidence="3">The sequence shown here is derived from an EMBL/GenBank/DDBJ whole genome shotgun (WGS) entry which is preliminary data.</text>
</comment>
<keyword evidence="1" id="KW-0812">Transmembrane</keyword>
<proteinExistence type="predicted"/>
<evidence type="ECO:0000313" key="3">
    <source>
        <dbReference type="EMBL" id="MDR6214497.1"/>
    </source>
</evidence>